<evidence type="ECO:0000313" key="2">
    <source>
        <dbReference type="Proteomes" id="UP001497680"/>
    </source>
</evidence>
<dbReference type="Proteomes" id="UP001497680">
    <property type="component" value="Unassembled WGS sequence"/>
</dbReference>
<dbReference type="EMBL" id="MU394309">
    <property type="protein sequence ID" value="KAI6087261.1"/>
    <property type="molecule type" value="Genomic_DNA"/>
</dbReference>
<name>A0ACC0D428_9PEZI</name>
<organism evidence="1 2">
    <name type="scientific">Hypoxylon rubiginosum</name>
    <dbReference type="NCBI Taxonomy" id="110542"/>
    <lineage>
        <taxon>Eukaryota</taxon>
        <taxon>Fungi</taxon>
        <taxon>Dikarya</taxon>
        <taxon>Ascomycota</taxon>
        <taxon>Pezizomycotina</taxon>
        <taxon>Sordariomycetes</taxon>
        <taxon>Xylariomycetidae</taxon>
        <taxon>Xylariales</taxon>
        <taxon>Hypoxylaceae</taxon>
        <taxon>Hypoxylon</taxon>
    </lineage>
</organism>
<gene>
    <name evidence="1" type="ORF">F4821DRAFT_116648</name>
</gene>
<accession>A0ACC0D428</accession>
<proteinExistence type="predicted"/>
<comment type="caution">
    <text evidence="1">The sequence shown here is derived from an EMBL/GenBank/DDBJ whole genome shotgun (WGS) entry which is preliminary data.</text>
</comment>
<sequence length="574" mass="63818">MTTTDSNCIDVPPNVQRSSIDHPGQQDDQQSVSASPQKPSEANDNEDIKETINSRRGLSSWTSDFVCLAGSFASIITLIVLLDHYDQTPLKPWIWGITLNGVIAAISFIWKACMSFVLSNSIGQLKWRWFWKSKQFDHLQAFDDASRGGIAGFRLLCPISWPIARLAGLVVVLTIAFDPFVQQLVNFPTVTIRQLSDNVTITRGVTYTMEGPTQASLQSARKAGVEDHYFAENIVGSILLDRYTTSLQGIMGLHCPVGSNCTWDLHPTLGLCTECANLTDADWDTTCQGHPADCSYHIPGVAQFDARTPSVNSTASLFESKEVPSNVSEHWFNISNPLLTIASLRLSQKSNYPPQNVTICAFYPCVRTVTSTSVIGEADIGMVRSWRNTSSSAAVRDMNTIPEALPDIYLKPTPGDLGLDNDMFKDDVYYISATVANLTRKTLRSVLLVRVWGVDSSWGYSFSQSGYGNSAIVSKCYGITSGYTVFFDTISLAATYYIRSMYENRKNQITGYINTEQTIINVQWPWIIYPLSIFALILLVFIFTVWITRHETIWKNSTLPLCNLAEVSSLLENN</sequence>
<protein>
    <submittedName>
        <fullName evidence="1">Uncharacterized protein</fullName>
    </submittedName>
</protein>
<keyword evidence="2" id="KW-1185">Reference proteome</keyword>
<reference evidence="1 2" key="1">
    <citation type="journal article" date="2022" name="New Phytol.">
        <title>Ecological generalism drives hyperdiversity of secondary metabolite gene clusters in xylarialean endophytes.</title>
        <authorList>
            <person name="Franco M.E.E."/>
            <person name="Wisecaver J.H."/>
            <person name="Arnold A.E."/>
            <person name="Ju Y.M."/>
            <person name="Slot J.C."/>
            <person name="Ahrendt S."/>
            <person name="Moore L.P."/>
            <person name="Eastman K.E."/>
            <person name="Scott K."/>
            <person name="Konkel Z."/>
            <person name="Mondo S.J."/>
            <person name="Kuo A."/>
            <person name="Hayes R.D."/>
            <person name="Haridas S."/>
            <person name="Andreopoulos B."/>
            <person name="Riley R."/>
            <person name="LaButti K."/>
            <person name="Pangilinan J."/>
            <person name="Lipzen A."/>
            <person name="Amirebrahimi M."/>
            <person name="Yan J."/>
            <person name="Adam C."/>
            <person name="Keymanesh K."/>
            <person name="Ng V."/>
            <person name="Louie K."/>
            <person name="Northen T."/>
            <person name="Drula E."/>
            <person name="Henrissat B."/>
            <person name="Hsieh H.M."/>
            <person name="Youens-Clark K."/>
            <person name="Lutzoni F."/>
            <person name="Miadlikowska J."/>
            <person name="Eastwood D.C."/>
            <person name="Hamelin R.C."/>
            <person name="Grigoriev I.V."/>
            <person name="U'Ren J.M."/>
        </authorList>
    </citation>
    <scope>NUCLEOTIDE SEQUENCE [LARGE SCALE GENOMIC DNA]</scope>
    <source>
        <strain evidence="1 2">ER1909</strain>
    </source>
</reference>
<evidence type="ECO:0000313" key="1">
    <source>
        <dbReference type="EMBL" id="KAI6087261.1"/>
    </source>
</evidence>